<protein>
    <submittedName>
        <fullName evidence="1">Uncharacterized protein</fullName>
    </submittedName>
</protein>
<dbReference type="EMBL" id="LR798303">
    <property type="protein sequence ID" value="CAB5223041.1"/>
    <property type="molecule type" value="Genomic_DNA"/>
</dbReference>
<dbReference type="SUPFAM" id="SSF103084">
    <property type="entry name" value="Holliday junction resolvase RusA"/>
    <property type="match status" value="1"/>
</dbReference>
<accession>A0A6J7WYE2</accession>
<proteinExistence type="predicted"/>
<dbReference type="GO" id="GO:0000287">
    <property type="term" value="F:magnesium ion binding"/>
    <property type="evidence" value="ECO:0007669"/>
    <property type="project" value="InterPro"/>
</dbReference>
<dbReference type="GO" id="GO:0006281">
    <property type="term" value="P:DNA repair"/>
    <property type="evidence" value="ECO:0007669"/>
    <property type="project" value="InterPro"/>
</dbReference>
<dbReference type="Gene3D" id="3.30.1330.70">
    <property type="entry name" value="Holliday junction resolvase RusA"/>
    <property type="match status" value="1"/>
</dbReference>
<name>A0A6J7WYE2_9CAUD</name>
<sequence>MTVALPYPHKALWPNGRAHWGEKAREVKKHRQWASLAMAGASLCIMDSPIPVHITVHPKAKGPAPDRDNCVSAAKSYIDGIAAYLCVDDRHFAAPTVSISDERSGQFIITVGETE</sequence>
<dbReference type="InterPro" id="IPR036614">
    <property type="entry name" value="RusA-like_sf"/>
</dbReference>
<organism evidence="1">
    <name type="scientific">uncultured Caudovirales phage</name>
    <dbReference type="NCBI Taxonomy" id="2100421"/>
    <lineage>
        <taxon>Viruses</taxon>
        <taxon>Duplodnaviria</taxon>
        <taxon>Heunggongvirae</taxon>
        <taxon>Uroviricota</taxon>
        <taxon>Caudoviricetes</taxon>
        <taxon>Peduoviridae</taxon>
        <taxon>Maltschvirus</taxon>
        <taxon>Maltschvirus maltsch</taxon>
    </lineage>
</organism>
<gene>
    <name evidence="1" type="ORF">UFOVP368_52</name>
</gene>
<reference evidence="1" key="1">
    <citation type="submission" date="2020-05" db="EMBL/GenBank/DDBJ databases">
        <authorList>
            <person name="Chiriac C."/>
            <person name="Salcher M."/>
            <person name="Ghai R."/>
            <person name="Kavagutti S V."/>
        </authorList>
    </citation>
    <scope>NUCLEOTIDE SEQUENCE</scope>
</reference>
<dbReference type="GO" id="GO:0006310">
    <property type="term" value="P:DNA recombination"/>
    <property type="evidence" value="ECO:0007669"/>
    <property type="project" value="InterPro"/>
</dbReference>
<evidence type="ECO:0000313" key="1">
    <source>
        <dbReference type="EMBL" id="CAB5223041.1"/>
    </source>
</evidence>